<sequence>MQEIRRLTLFGLAVKRALLEKQMTQKQFCEKEGIPVNRFTEILYGLRPGKRYRNKIAEALGIDRIYNG</sequence>
<protein>
    <submittedName>
        <fullName evidence="1">Helix-turn-helix transcriptional regulator</fullName>
    </submittedName>
</protein>
<reference evidence="1" key="1">
    <citation type="submission" date="2020-12" db="EMBL/GenBank/DDBJ databases">
        <authorList>
            <person name="Huq M.A."/>
        </authorList>
    </citation>
    <scope>NUCLEOTIDE SEQUENCE</scope>
    <source>
        <strain evidence="1">MAHUQ-46</strain>
    </source>
</reference>
<dbReference type="SUPFAM" id="SSF47413">
    <property type="entry name" value="lambda repressor-like DNA-binding domains"/>
    <property type="match status" value="1"/>
</dbReference>
<gene>
    <name evidence="1" type="ORF">JFN88_15830</name>
</gene>
<dbReference type="EMBL" id="JAELUP010000089">
    <property type="protein sequence ID" value="MBJ6362689.1"/>
    <property type="molecule type" value="Genomic_DNA"/>
</dbReference>
<dbReference type="AlphaFoldDB" id="A0A934J6L5"/>
<organism evidence="1 2">
    <name type="scientific">Paenibacillus roseus</name>
    <dbReference type="NCBI Taxonomy" id="2798579"/>
    <lineage>
        <taxon>Bacteria</taxon>
        <taxon>Bacillati</taxon>
        <taxon>Bacillota</taxon>
        <taxon>Bacilli</taxon>
        <taxon>Bacillales</taxon>
        <taxon>Paenibacillaceae</taxon>
        <taxon>Paenibacillus</taxon>
    </lineage>
</organism>
<accession>A0A934J6L5</accession>
<comment type="caution">
    <text evidence="1">The sequence shown here is derived from an EMBL/GenBank/DDBJ whole genome shotgun (WGS) entry which is preliminary data.</text>
</comment>
<dbReference type="Proteomes" id="UP000640274">
    <property type="component" value="Unassembled WGS sequence"/>
</dbReference>
<evidence type="ECO:0000313" key="1">
    <source>
        <dbReference type="EMBL" id="MBJ6362689.1"/>
    </source>
</evidence>
<evidence type="ECO:0000313" key="2">
    <source>
        <dbReference type="Proteomes" id="UP000640274"/>
    </source>
</evidence>
<dbReference type="RefSeq" id="WP_199020233.1">
    <property type="nucleotide sequence ID" value="NZ_JAELUP010000089.1"/>
</dbReference>
<keyword evidence="2" id="KW-1185">Reference proteome</keyword>
<name>A0A934J6L5_9BACL</name>
<dbReference type="GO" id="GO:0003677">
    <property type="term" value="F:DNA binding"/>
    <property type="evidence" value="ECO:0007669"/>
    <property type="project" value="InterPro"/>
</dbReference>
<proteinExistence type="predicted"/>
<dbReference type="CDD" id="cd00093">
    <property type="entry name" value="HTH_XRE"/>
    <property type="match status" value="1"/>
</dbReference>
<dbReference type="Gene3D" id="1.10.260.40">
    <property type="entry name" value="lambda repressor-like DNA-binding domains"/>
    <property type="match status" value="1"/>
</dbReference>
<dbReference type="InterPro" id="IPR010982">
    <property type="entry name" value="Lambda_DNA-bd_dom_sf"/>
</dbReference>
<dbReference type="InterPro" id="IPR001387">
    <property type="entry name" value="Cro/C1-type_HTH"/>
</dbReference>